<dbReference type="Proteomes" id="UP000279236">
    <property type="component" value="Unassembled WGS sequence"/>
</dbReference>
<feature type="domain" description="DUF6987" evidence="3">
    <location>
        <begin position="759"/>
        <end position="957"/>
    </location>
</feature>
<dbReference type="OrthoDB" id="2576171at2759"/>
<keyword evidence="2" id="KW-0812">Transmembrane</keyword>
<feature type="compositionally biased region" description="Acidic residues" evidence="1">
    <location>
        <begin position="269"/>
        <end position="316"/>
    </location>
</feature>
<feature type="region of interest" description="Disordered" evidence="1">
    <location>
        <begin position="745"/>
        <end position="764"/>
    </location>
</feature>
<comment type="caution">
    <text evidence="4">The sequence shown here is derived from an EMBL/GenBank/DDBJ whole genome shotgun (WGS) entry which is preliminary data.</text>
</comment>
<gene>
    <name evidence="4" type="ORF">EHS24_009240</name>
</gene>
<dbReference type="Pfam" id="PF12396">
    <property type="entry name" value="DUF3659"/>
    <property type="match status" value="5"/>
</dbReference>
<feature type="compositionally biased region" description="Basic and acidic residues" evidence="1">
    <location>
        <begin position="755"/>
        <end position="764"/>
    </location>
</feature>
<dbReference type="InterPro" id="IPR054256">
    <property type="entry name" value="DUF6987"/>
</dbReference>
<feature type="compositionally biased region" description="Acidic residues" evidence="1">
    <location>
        <begin position="216"/>
        <end position="238"/>
    </location>
</feature>
<dbReference type="PANTHER" id="PTHR39461:SF1">
    <property type="entry name" value="LEA DOMAIN PROTEIN (AFU_ORTHOLOGUE AFUA_8G04920)"/>
    <property type="match status" value="1"/>
</dbReference>
<feature type="compositionally biased region" description="Low complexity" evidence="1">
    <location>
        <begin position="24"/>
        <end position="47"/>
    </location>
</feature>
<keyword evidence="2" id="KW-0472">Membrane</keyword>
<feature type="compositionally biased region" description="Acidic residues" evidence="1">
    <location>
        <begin position="349"/>
        <end position="361"/>
    </location>
</feature>
<reference evidence="4 5" key="1">
    <citation type="submission" date="2018-11" db="EMBL/GenBank/DDBJ databases">
        <title>Genome sequence of Apiotrichum porosum DSM 27194.</title>
        <authorList>
            <person name="Aliyu H."/>
            <person name="Gorte O."/>
            <person name="Ochsenreither K."/>
        </authorList>
    </citation>
    <scope>NUCLEOTIDE SEQUENCE [LARGE SCALE GENOMIC DNA]</scope>
    <source>
        <strain evidence="4 5">DSM 27194</strain>
    </source>
</reference>
<keyword evidence="2" id="KW-1133">Transmembrane helix</keyword>
<evidence type="ECO:0000259" key="3">
    <source>
        <dbReference type="Pfam" id="PF22485"/>
    </source>
</evidence>
<proteinExistence type="predicted"/>
<feature type="transmembrane region" description="Helical" evidence="2">
    <location>
        <begin position="906"/>
        <end position="928"/>
    </location>
</feature>
<dbReference type="EMBL" id="RSCE01000009">
    <property type="protein sequence ID" value="RSH79590.1"/>
    <property type="molecule type" value="Genomic_DNA"/>
</dbReference>
<evidence type="ECO:0000313" key="5">
    <source>
        <dbReference type="Proteomes" id="UP000279236"/>
    </source>
</evidence>
<organism evidence="4 5">
    <name type="scientific">Apiotrichum porosum</name>
    <dbReference type="NCBI Taxonomy" id="105984"/>
    <lineage>
        <taxon>Eukaryota</taxon>
        <taxon>Fungi</taxon>
        <taxon>Dikarya</taxon>
        <taxon>Basidiomycota</taxon>
        <taxon>Agaricomycotina</taxon>
        <taxon>Tremellomycetes</taxon>
        <taxon>Trichosporonales</taxon>
        <taxon>Trichosporonaceae</taxon>
        <taxon>Apiotrichum</taxon>
    </lineage>
</organism>
<name>A0A427XL51_9TREE</name>
<protein>
    <recommendedName>
        <fullName evidence="3">DUF6987 domain-containing protein</fullName>
    </recommendedName>
</protein>
<evidence type="ECO:0000256" key="2">
    <source>
        <dbReference type="SAM" id="Phobius"/>
    </source>
</evidence>
<feature type="compositionally biased region" description="Polar residues" evidence="1">
    <location>
        <begin position="1"/>
        <end position="16"/>
    </location>
</feature>
<accession>A0A427XL51</accession>
<feature type="region of interest" description="Disordered" evidence="1">
    <location>
        <begin position="526"/>
        <end position="546"/>
    </location>
</feature>
<dbReference type="STRING" id="105984.A0A427XL51"/>
<feature type="compositionally biased region" description="Acidic residues" evidence="1">
    <location>
        <begin position="245"/>
        <end position="258"/>
    </location>
</feature>
<feature type="region of interest" description="Disordered" evidence="1">
    <location>
        <begin position="1"/>
        <end position="399"/>
    </location>
</feature>
<dbReference type="RefSeq" id="XP_028474699.1">
    <property type="nucleotide sequence ID" value="XM_028624531.1"/>
</dbReference>
<dbReference type="PANTHER" id="PTHR39461">
    <property type="entry name" value="LEA DOMAIN PROTEIN (AFU_ORTHOLOGUE AFUA_8G04920)"/>
    <property type="match status" value="1"/>
</dbReference>
<evidence type="ECO:0000256" key="1">
    <source>
        <dbReference type="SAM" id="MobiDB-lite"/>
    </source>
</evidence>
<keyword evidence="5" id="KW-1185">Reference proteome</keyword>
<dbReference type="GeneID" id="39593783"/>
<feature type="compositionally biased region" description="Acidic residues" evidence="1">
    <location>
        <begin position="531"/>
        <end position="546"/>
    </location>
</feature>
<sequence>MTDIKTSTVSKGPGSTTRDDAAKKAGSAAGTAKPGAASGKPKKAGSAVDSAKNTGSHSEKPPTPNVDPKAASTGKATTTAGQSDAMPQSGRGDTHDLTKAADALQSALTDDEKSKLTPGKDSGKATEPLESALTDEEKSKLTPGKDSGKALGKGTTETATKEGQTDTQQKEEAVEGTDPTAQGVEGSEQNGHALKEGEVPSEAEDVPEAHISEDDLPKDDEDEDDISEGDQLEGDEDECGKNEFDIPEYEDDVLEDEGNLSAEEGNIREDDEDEGDIPEGDELEGDKDEDGDNEFDIPEDDVLEGDIPEDEDDVLEGEGNITAEEGSIPEDDEDDGDIPEGDVPAGGVPEDDVPKDDEGEVGYEAAGEGENVAQDVEGGLEDDGNGEEASSDKVVPDPSVLKVLKDGRVNKGGNVIDQDNKIVGRVKEGVLAKLVGKRVDENGDIWNDSGKKVGVAEPIPDDELEAMLKEPAPFEAFPDAVVDRDGYVIFNEERVGKVTEGDVKRLRGMKVDEDGDILDRVGSVIGHAERWEEEPEPEPEPKEEEDLSILAGKRVNKGGYVVDSSGNIYGRVIDGDVKRMVGRMCDKKGNILSEGGDVLGKAELVPEGERDGSKSGPFTGLSGCTVAKTGKVVAPGGDIVGRLTEGDPKALSGRVVDDDGDICDKNGNVLGHAERWEEEEIEKQRDPMSGRRVNREGNVVDETGNVIGKLTSGDLSICSGKEIDDDGDVVDGKGVTVGHVSLIQDIPESEPEESAEAKETREQAEKDKKLAQQMAYCVTQTLDKVKPICDTITRKIEAAERMPKEELDEEQLVREVRPLIEDGGKLLSEANGIIRGLDPDGRIQRNAKQKSATHEATPEEFFLADVLKELTVTVAQTIESAKRKLEGMPHAKDELNPLWGLLNEPLVQILAGVGLLLGGVLGIVGRLLNGLGLGGLVNGLLGNLGIGTVLDKLGLGSATGKGKGKKNQGLLGGLGL</sequence>
<feature type="compositionally biased region" description="Low complexity" evidence="1">
    <location>
        <begin position="69"/>
        <end position="81"/>
    </location>
</feature>
<dbReference type="AlphaFoldDB" id="A0A427XL51"/>
<dbReference type="Pfam" id="PF22485">
    <property type="entry name" value="DUF6987"/>
    <property type="match status" value="1"/>
</dbReference>
<dbReference type="InterPro" id="IPR022124">
    <property type="entry name" value="DUF3659"/>
</dbReference>
<feature type="compositionally biased region" description="Acidic residues" evidence="1">
    <location>
        <begin position="327"/>
        <end position="340"/>
    </location>
</feature>
<feature type="compositionally biased region" description="Basic and acidic residues" evidence="1">
    <location>
        <begin position="159"/>
        <end position="173"/>
    </location>
</feature>
<feature type="compositionally biased region" description="Low complexity" evidence="1">
    <location>
        <begin position="149"/>
        <end position="158"/>
    </location>
</feature>
<evidence type="ECO:0000313" key="4">
    <source>
        <dbReference type="EMBL" id="RSH79590.1"/>
    </source>
</evidence>